<gene>
    <name evidence="6" type="ORF">QQ008_27705</name>
</gene>
<evidence type="ECO:0000256" key="3">
    <source>
        <dbReference type="ARBA" id="ARBA00023235"/>
    </source>
</evidence>
<keyword evidence="7" id="KW-1185">Reference proteome</keyword>
<dbReference type="GO" id="GO:0003755">
    <property type="term" value="F:peptidyl-prolyl cis-trans isomerase activity"/>
    <property type="evidence" value="ECO:0007669"/>
    <property type="project" value="UniProtKB-EC"/>
</dbReference>
<proteinExistence type="inferred from homology"/>
<keyword evidence="3 4" id="KW-0413">Isomerase</keyword>
<comment type="function">
    <text evidence="4">PPIases accelerate the folding of proteins. It catalyzes the cis-trans isomerization of proline imidic peptide bonds in oligopeptides.</text>
</comment>
<dbReference type="Proteomes" id="UP001172082">
    <property type="component" value="Unassembled WGS sequence"/>
</dbReference>
<organism evidence="6 7">
    <name type="scientific">Splendidivirga corallicola</name>
    <dbReference type="NCBI Taxonomy" id="3051826"/>
    <lineage>
        <taxon>Bacteria</taxon>
        <taxon>Pseudomonadati</taxon>
        <taxon>Bacteroidota</taxon>
        <taxon>Cytophagia</taxon>
        <taxon>Cytophagales</taxon>
        <taxon>Splendidivirgaceae</taxon>
        <taxon>Splendidivirga</taxon>
    </lineage>
</organism>
<evidence type="ECO:0000256" key="4">
    <source>
        <dbReference type="RuleBase" id="RU363019"/>
    </source>
</evidence>
<dbReference type="RefSeq" id="WP_346755222.1">
    <property type="nucleotide sequence ID" value="NZ_JAUJEA010000015.1"/>
</dbReference>
<dbReference type="PANTHER" id="PTHR45625">
    <property type="entry name" value="PEPTIDYL-PROLYL CIS-TRANS ISOMERASE-RELATED"/>
    <property type="match status" value="1"/>
</dbReference>
<comment type="catalytic activity">
    <reaction evidence="4">
        <text>[protein]-peptidylproline (omega=180) = [protein]-peptidylproline (omega=0)</text>
        <dbReference type="Rhea" id="RHEA:16237"/>
        <dbReference type="Rhea" id="RHEA-COMP:10747"/>
        <dbReference type="Rhea" id="RHEA-COMP:10748"/>
        <dbReference type="ChEBI" id="CHEBI:83833"/>
        <dbReference type="ChEBI" id="CHEBI:83834"/>
        <dbReference type="EC" id="5.2.1.8"/>
    </reaction>
</comment>
<protein>
    <recommendedName>
        <fullName evidence="4">Peptidyl-prolyl cis-trans isomerase</fullName>
        <shortName evidence="4">PPIase</shortName>
        <ecNumber evidence="4">5.2.1.8</ecNumber>
    </recommendedName>
</protein>
<dbReference type="SUPFAM" id="SSF50891">
    <property type="entry name" value="Cyclophilin-like"/>
    <property type="match status" value="2"/>
</dbReference>
<dbReference type="Pfam" id="PF00160">
    <property type="entry name" value="Pro_isomerase"/>
    <property type="match status" value="2"/>
</dbReference>
<evidence type="ECO:0000313" key="7">
    <source>
        <dbReference type="Proteomes" id="UP001172082"/>
    </source>
</evidence>
<dbReference type="EC" id="5.2.1.8" evidence="4"/>
<evidence type="ECO:0000313" key="6">
    <source>
        <dbReference type="EMBL" id="MDN5205201.1"/>
    </source>
</evidence>
<dbReference type="PROSITE" id="PS51257">
    <property type="entry name" value="PROKAR_LIPOPROTEIN"/>
    <property type="match status" value="1"/>
</dbReference>
<dbReference type="Gene3D" id="2.40.100.10">
    <property type="entry name" value="Cyclophilin-like"/>
    <property type="match status" value="2"/>
</dbReference>
<dbReference type="PANTHER" id="PTHR45625:SF4">
    <property type="entry name" value="PEPTIDYLPROLYL ISOMERASE DOMAIN AND WD REPEAT-CONTAINING PROTEIN 1"/>
    <property type="match status" value="1"/>
</dbReference>
<dbReference type="CDD" id="cd00317">
    <property type="entry name" value="cyclophilin"/>
    <property type="match status" value="1"/>
</dbReference>
<dbReference type="InterPro" id="IPR020892">
    <property type="entry name" value="Cyclophilin-type_PPIase_CS"/>
</dbReference>
<accession>A0ABT8KWM9</accession>
<dbReference type="InterPro" id="IPR029000">
    <property type="entry name" value="Cyclophilin-like_dom_sf"/>
</dbReference>
<reference evidence="6" key="1">
    <citation type="submission" date="2023-06" db="EMBL/GenBank/DDBJ databases">
        <title>Genomic of Parafulvivirga corallium.</title>
        <authorList>
            <person name="Wang G."/>
        </authorList>
    </citation>
    <scope>NUCLEOTIDE SEQUENCE</scope>
    <source>
        <strain evidence="6">BMA10</strain>
    </source>
</reference>
<comment type="caution">
    <text evidence="6">The sequence shown here is derived from an EMBL/GenBank/DDBJ whole genome shotgun (WGS) entry which is preliminary data.</text>
</comment>
<dbReference type="InterPro" id="IPR002130">
    <property type="entry name" value="Cyclophilin-type_PPIase_dom"/>
</dbReference>
<evidence type="ECO:0000256" key="2">
    <source>
        <dbReference type="ARBA" id="ARBA00023110"/>
    </source>
</evidence>
<dbReference type="PROSITE" id="PS00170">
    <property type="entry name" value="CSA_PPIASE_1"/>
    <property type="match status" value="1"/>
</dbReference>
<dbReference type="InterPro" id="IPR044666">
    <property type="entry name" value="Cyclophilin_A-like"/>
</dbReference>
<dbReference type="EMBL" id="JAUJEA010000015">
    <property type="protein sequence ID" value="MDN5205201.1"/>
    <property type="molecule type" value="Genomic_DNA"/>
</dbReference>
<dbReference type="PRINTS" id="PR00153">
    <property type="entry name" value="CSAPPISMRASE"/>
</dbReference>
<dbReference type="PROSITE" id="PS50072">
    <property type="entry name" value="CSA_PPIASE_2"/>
    <property type="match status" value="1"/>
</dbReference>
<evidence type="ECO:0000256" key="1">
    <source>
        <dbReference type="ARBA" id="ARBA00007365"/>
    </source>
</evidence>
<comment type="similarity">
    <text evidence="1 4">Belongs to the cyclophilin-type PPIase family.</text>
</comment>
<name>A0ABT8KWM9_9BACT</name>
<feature type="domain" description="PPIase cyclophilin-type" evidence="5">
    <location>
        <begin position="32"/>
        <end position="261"/>
    </location>
</feature>
<keyword evidence="2 4" id="KW-0697">Rotamase</keyword>
<evidence type="ECO:0000259" key="5">
    <source>
        <dbReference type="PROSITE" id="PS50072"/>
    </source>
</evidence>
<sequence>MKKINFALLALSFLFMAASCQTEKEYLVTIKTPYGDMKAILYDETPKHKENFIKLAKEGFYDSLLFHRIISEFMIQGGDPNSKNAAPGIPLGSGGPDYTVPAEFKKHLFHKKGALAAARTNNPEKASSSCQFYIVQGKVWSNEELTSDMNALGQAAQQMMARPEYDSLKQVFVDAYNSGGQEAYGKKLIECKGIIAKEMNVKVDKDVPADRLEAYTTIGGAPHLDDEYTVFGIVVEGLDIIDKIAEQPRDGRDRPNENITMVVELEEVSKKKITKTYGYQYPAE</sequence>